<dbReference type="InterPro" id="IPR051258">
    <property type="entry name" value="Diverse_Substrate_Transporter"/>
</dbReference>
<evidence type="ECO:0000256" key="1">
    <source>
        <dbReference type="ARBA" id="ARBA00004651"/>
    </source>
</evidence>
<evidence type="ECO:0000256" key="6">
    <source>
        <dbReference type="SAM" id="Phobius"/>
    </source>
</evidence>
<dbReference type="OrthoDB" id="4167046at2"/>
<accession>A0A2K9LNP1</accession>
<proteinExistence type="predicted"/>
<feature type="transmembrane region" description="Helical" evidence="6">
    <location>
        <begin position="123"/>
        <end position="139"/>
    </location>
</feature>
<dbReference type="InterPro" id="IPR000620">
    <property type="entry name" value="EamA_dom"/>
</dbReference>
<name>A0A2K9LNP1_9GAMM</name>
<dbReference type="Pfam" id="PF00892">
    <property type="entry name" value="EamA"/>
    <property type="match status" value="2"/>
</dbReference>
<evidence type="ECO:0000256" key="5">
    <source>
        <dbReference type="ARBA" id="ARBA00023136"/>
    </source>
</evidence>
<keyword evidence="3 6" id="KW-0812">Transmembrane</keyword>
<evidence type="ECO:0000259" key="7">
    <source>
        <dbReference type="Pfam" id="PF00892"/>
    </source>
</evidence>
<feature type="transmembrane region" description="Helical" evidence="6">
    <location>
        <begin position="178"/>
        <end position="198"/>
    </location>
</feature>
<dbReference type="AlphaFoldDB" id="A0A2K9LNP1"/>
<keyword evidence="9" id="KW-1185">Reference proteome</keyword>
<evidence type="ECO:0000256" key="3">
    <source>
        <dbReference type="ARBA" id="ARBA00022692"/>
    </source>
</evidence>
<dbReference type="Proteomes" id="UP000235116">
    <property type="component" value="Chromosome"/>
</dbReference>
<keyword evidence="2" id="KW-1003">Cell membrane</keyword>
<dbReference type="InterPro" id="IPR037185">
    <property type="entry name" value="EmrE-like"/>
</dbReference>
<gene>
    <name evidence="8" type="ORF">Kalk_16745</name>
</gene>
<evidence type="ECO:0000256" key="2">
    <source>
        <dbReference type="ARBA" id="ARBA00022475"/>
    </source>
</evidence>
<reference evidence="9" key="1">
    <citation type="submission" date="2017-08" db="EMBL/GenBank/DDBJ databases">
        <title>Direct submision.</title>
        <authorList>
            <person name="Kim S.-J."/>
            <person name="Rhee S.-K."/>
        </authorList>
    </citation>
    <scope>NUCLEOTIDE SEQUENCE [LARGE SCALE GENOMIC DNA]</scope>
    <source>
        <strain evidence="9">GI5</strain>
    </source>
</reference>
<feature type="transmembrane region" description="Helical" evidence="6">
    <location>
        <begin position="7"/>
        <end position="28"/>
    </location>
</feature>
<feature type="transmembrane region" description="Helical" evidence="6">
    <location>
        <begin position="210"/>
        <end position="230"/>
    </location>
</feature>
<protein>
    <submittedName>
        <fullName evidence="8">EamA family transporter</fullName>
    </submittedName>
</protein>
<keyword evidence="5 6" id="KW-0472">Membrane</keyword>
<dbReference type="Gene3D" id="1.10.3730.20">
    <property type="match status" value="1"/>
</dbReference>
<evidence type="ECO:0000256" key="4">
    <source>
        <dbReference type="ARBA" id="ARBA00022989"/>
    </source>
</evidence>
<evidence type="ECO:0000313" key="9">
    <source>
        <dbReference type="Proteomes" id="UP000235116"/>
    </source>
</evidence>
<feature type="transmembrane region" description="Helical" evidence="6">
    <location>
        <begin position="92"/>
        <end position="111"/>
    </location>
</feature>
<feature type="transmembrane region" description="Helical" evidence="6">
    <location>
        <begin position="40"/>
        <end position="60"/>
    </location>
</feature>
<dbReference type="KEGG" id="kak:Kalk_16745"/>
<sequence length="296" mass="32593">MNNVLQGYLFAVVAVLIWSGFILVSRFGGIGPLLPADVIAIRYFTCSVLLLPFWLFLYPFNLLNYRLIAAALIGGLGYALCAFQGFQTAPASHAAILLPGLLPLFISLISYFSKSESFTPIKWIGISLISVGIFCLFWYDILTEDGVKGGQLWFVGAALCWGTFSVLIKYWQISPWQATVSLAMVTACVYLPIYIFSMEKNISIQHWQHIALQGFYQGFLATIVQMMCYVQAVRRIGPATMGSMMALVPLIAGFSSIALYNELMSTPLLVCLVLVSGGVWAANLQRTPRQNSAAHS</sequence>
<feature type="transmembrane region" description="Helical" evidence="6">
    <location>
        <begin position="242"/>
        <end position="260"/>
    </location>
</feature>
<organism evidence="8 9">
    <name type="scientific">Ketobacter alkanivorans</name>
    <dbReference type="NCBI Taxonomy" id="1917421"/>
    <lineage>
        <taxon>Bacteria</taxon>
        <taxon>Pseudomonadati</taxon>
        <taxon>Pseudomonadota</taxon>
        <taxon>Gammaproteobacteria</taxon>
        <taxon>Pseudomonadales</taxon>
        <taxon>Ketobacteraceae</taxon>
        <taxon>Ketobacter</taxon>
    </lineage>
</organism>
<feature type="domain" description="EamA" evidence="7">
    <location>
        <begin position="150"/>
        <end position="281"/>
    </location>
</feature>
<dbReference type="GO" id="GO:0005886">
    <property type="term" value="C:plasma membrane"/>
    <property type="evidence" value="ECO:0007669"/>
    <property type="project" value="UniProtKB-SubCell"/>
</dbReference>
<feature type="transmembrane region" description="Helical" evidence="6">
    <location>
        <begin position="266"/>
        <end position="284"/>
    </location>
</feature>
<feature type="domain" description="EamA" evidence="7">
    <location>
        <begin position="6"/>
        <end position="137"/>
    </location>
</feature>
<feature type="transmembrane region" description="Helical" evidence="6">
    <location>
        <begin position="67"/>
        <end position="86"/>
    </location>
</feature>
<comment type="subcellular location">
    <subcellularLocation>
        <location evidence="1">Cell membrane</location>
        <topology evidence="1">Multi-pass membrane protein</topology>
    </subcellularLocation>
</comment>
<keyword evidence="4 6" id="KW-1133">Transmembrane helix</keyword>
<dbReference type="SUPFAM" id="SSF103481">
    <property type="entry name" value="Multidrug resistance efflux transporter EmrE"/>
    <property type="match status" value="2"/>
</dbReference>
<dbReference type="PANTHER" id="PTHR42920">
    <property type="entry name" value="OS03G0707200 PROTEIN-RELATED"/>
    <property type="match status" value="1"/>
</dbReference>
<evidence type="ECO:0000313" key="8">
    <source>
        <dbReference type="EMBL" id="AUM13976.1"/>
    </source>
</evidence>
<dbReference type="EMBL" id="CP022684">
    <property type="protein sequence ID" value="AUM13976.1"/>
    <property type="molecule type" value="Genomic_DNA"/>
</dbReference>
<feature type="transmembrane region" description="Helical" evidence="6">
    <location>
        <begin position="151"/>
        <end position="171"/>
    </location>
</feature>
<dbReference type="PANTHER" id="PTHR42920:SF11">
    <property type="entry name" value="INNER MEMBRANE PROTEIN YTFF"/>
    <property type="match status" value="1"/>
</dbReference>